<accession>A0ACC2G0E2</accession>
<name>A0ACC2G0E2_DALPE</name>
<gene>
    <name evidence="1" type="ORF">DPEC_G00224100</name>
</gene>
<comment type="caution">
    <text evidence="1">The sequence shown here is derived from an EMBL/GenBank/DDBJ whole genome shotgun (WGS) entry which is preliminary data.</text>
</comment>
<evidence type="ECO:0000313" key="1">
    <source>
        <dbReference type="EMBL" id="KAJ7996975.1"/>
    </source>
</evidence>
<keyword evidence="2" id="KW-1185">Reference proteome</keyword>
<dbReference type="EMBL" id="CM055746">
    <property type="protein sequence ID" value="KAJ7996975.1"/>
    <property type="molecule type" value="Genomic_DNA"/>
</dbReference>
<proteinExistence type="predicted"/>
<sequence length="353" mass="39587">MSGSWRPSQAFIRRRKKRASSRRWAIMSKRLQENPKPVITEPENVDPITQARPAQQEDTTVGNVNKCGSSLGVGVLILSFRSMYQFWRNILSQSFGFMRKWLFWRGYGKQIETLQNQLAELQREMDAVRSALEANKNLCLCQRTLVVGSICPRIPPPPVISSVDPLIDLTPPASALPSPPPPPPLPPPPPPCATSLQPYIPKKRVASSHKQEKQDVLVAVTLMDLQTVKLRKVNRVTSKRSPEKMRTPLVTVADLQNVRLRRPHCKVPAKSFKRLNVGRTPVKSPISLRTQLKRVQINRSPGGTPLFDKENMETGTGFTPIMTQALRHKFQIALPRGPSPKAVKLNGSFDDPN</sequence>
<organism evidence="1 2">
    <name type="scientific">Dallia pectoralis</name>
    <name type="common">Alaska blackfish</name>
    <dbReference type="NCBI Taxonomy" id="75939"/>
    <lineage>
        <taxon>Eukaryota</taxon>
        <taxon>Metazoa</taxon>
        <taxon>Chordata</taxon>
        <taxon>Craniata</taxon>
        <taxon>Vertebrata</taxon>
        <taxon>Euteleostomi</taxon>
        <taxon>Actinopterygii</taxon>
        <taxon>Neopterygii</taxon>
        <taxon>Teleostei</taxon>
        <taxon>Protacanthopterygii</taxon>
        <taxon>Esociformes</taxon>
        <taxon>Umbridae</taxon>
        <taxon>Dallia</taxon>
    </lineage>
</organism>
<protein>
    <submittedName>
        <fullName evidence="1">Uncharacterized protein</fullName>
    </submittedName>
</protein>
<evidence type="ECO:0000313" key="2">
    <source>
        <dbReference type="Proteomes" id="UP001157502"/>
    </source>
</evidence>
<dbReference type="Proteomes" id="UP001157502">
    <property type="component" value="Chromosome 19"/>
</dbReference>
<reference evidence="1" key="1">
    <citation type="submission" date="2021-05" db="EMBL/GenBank/DDBJ databases">
        <authorList>
            <person name="Pan Q."/>
            <person name="Jouanno E."/>
            <person name="Zahm M."/>
            <person name="Klopp C."/>
            <person name="Cabau C."/>
            <person name="Louis A."/>
            <person name="Berthelot C."/>
            <person name="Parey E."/>
            <person name="Roest Crollius H."/>
            <person name="Montfort J."/>
            <person name="Robinson-Rechavi M."/>
            <person name="Bouchez O."/>
            <person name="Lampietro C."/>
            <person name="Lopez Roques C."/>
            <person name="Donnadieu C."/>
            <person name="Postlethwait J."/>
            <person name="Bobe J."/>
            <person name="Dillon D."/>
            <person name="Chandos A."/>
            <person name="von Hippel F."/>
            <person name="Guiguen Y."/>
        </authorList>
    </citation>
    <scope>NUCLEOTIDE SEQUENCE</scope>
    <source>
        <strain evidence="1">YG-Jan2019</strain>
    </source>
</reference>